<dbReference type="Proteomes" id="UP000626109">
    <property type="component" value="Unassembled WGS sequence"/>
</dbReference>
<protein>
    <submittedName>
        <fullName evidence="2">Uncharacterized protein</fullName>
    </submittedName>
</protein>
<evidence type="ECO:0000256" key="1">
    <source>
        <dbReference type="SAM" id="MobiDB-lite"/>
    </source>
</evidence>
<dbReference type="AlphaFoldDB" id="A0A813IJ11"/>
<gene>
    <name evidence="2" type="ORF">PGLA2088_LOCUS8064</name>
</gene>
<accession>A0A813IJ11</accession>
<sequence length="719" mass="79312">MGRRSKAVIEVQDDEEMVTSRNPVRRKGRPPKQVPDDRELIDLDGEEATDNSLDLARQALLASGAIQPGPSAEVLLQAFAPPGLQPPAPTTAPPPFPPPPASSDYETKTPDAGMEEVHSPYPPTSPAGRSRSSSATEKSSWNSEAGARAPSKKSKRKNTPGTSKEETVPVKDPFQTTDPWAQGAVLDPPATNNNPRALELDPLFVKHLVGLHKVTAVACNEESTDWSYKANAFLDGERPVAIVPSNEMKEWRSTYSWQTFLDIMSVRDPLPNRLHPGDGSAQPCVWLIRTPPWTKQAIIKFATSLEKIWTYESAELTIVAISLVAEVPGSWKLWQHIAPNEWLKTSISGHIHSLQVVDMPLLHRLHGANNTRGWDPRAHRAWITTLRPHVASSIPDVELADYGRPQFSLVLAAEDQNDFLMLDLPEQPRQELPVHASLRADLAAFLGIDELNIQSEKKNSPGSTRQGRRNLHTFSVPRNSASQGMVAALLSDTLDPRGSPAAFQSVLRAGPVYLLRATHQHVLIKVLGEMVLLSSCFAAPSVLAFVLPPESAEHIVEYVQNFETEDGALLQLSLTGEGTLWPAFGQQGRKGGLTYVADTLKVIGLPALWGKPHYDSFFDLLTSQNLFLGTYDVARPQRPDGSLMDLTKLVCGLPSSVAHLAEMTSIRIEQLDLSTIEIKFERISDRFDWRLPDDTDWTQVAEGHCLKTHRQTRSADEEQ</sequence>
<name>A0A813IJ11_POLGL</name>
<proteinExistence type="predicted"/>
<organism evidence="2 3">
    <name type="scientific">Polarella glacialis</name>
    <name type="common">Dinoflagellate</name>
    <dbReference type="NCBI Taxonomy" id="89957"/>
    <lineage>
        <taxon>Eukaryota</taxon>
        <taxon>Sar</taxon>
        <taxon>Alveolata</taxon>
        <taxon>Dinophyceae</taxon>
        <taxon>Suessiales</taxon>
        <taxon>Suessiaceae</taxon>
        <taxon>Polarella</taxon>
    </lineage>
</organism>
<dbReference type="EMBL" id="CAJNNW010008586">
    <property type="protein sequence ID" value="CAE8650183.1"/>
    <property type="molecule type" value="Genomic_DNA"/>
</dbReference>
<comment type="caution">
    <text evidence="2">The sequence shown here is derived from an EMBL/GenBank/DDBJ whole genome shotgun (WGS) entry which is preliminary data.</text>
</comment>
<feature type="compositionally biased region" description="Pro residues" evidence="1">
    <location>
        <begin position="83"/>
        <end position="101"/>
    </location>
</feature>
<evidence type="ECO:0000313" key="3">
    <source>
        <dbReference type="Proteomes" id="UP000626109"/>
    </source>
</evidence>
<feature type="region of interest" description="Disordered" evidence="1">
    <location>
        <begin position="73"/>
        <end position="193"/>
    </location>
</feature>
<feature type="region of interest" description="Disordered" evidence="1">
    <location>
        <begin position="1"/>
        <end position="39"/>
    </location>
</feature>
<evidence type="ECO:0000313" key="2">
    <source>
        <dbReference type="EMBL" id="CAE8650183.1"/>
    </source>
</evidence>
<reference evidence="2" key="1">
    <citation type="submission" date="2021-02" db="EMBL/GenBank/DDBJ databases">
        <authorList>
            <person name="Dougan E. K."/>
            <person name="Rhodes N."/>
            <person name="Thang M."/>
            <person name="Chan C."/>
        </authorList>
    </citation>
    <scope>NUCLEOTIDE SEQUENCE</scope>
</reference>
<feature type="compositionally biased region" description="Low complexity" evidence="1">
    <location>
        <begin position="130"/>
        <end position="140"/>
    </location>
</feature>